<feature type="compositionally biased region" description="Basic and acidic residues" evidence="3">
    <location>
        <begin position="328"/>
        <end position="339"/>
    </location>
</feature>
<organism evidence="5 6">
    <name type="scientific">Sporothrix curviconia</name>
    <dbReference type="NCBI Taxonomy" id="1260050"/>
    <lineage>
        <taxon>Eukaryota</taxon>
        <taxon>Fungi</taxon>
        <taxon>Dikarya</taxon>
        <taxon>Ascomycota</taxon>
        <taxon>Pezizomycotina</taxon>
        <taxon>Sordariomycetes</taxon>
        <taxon>Sordariomycetidae</taxon>
        <taxon>Ophiostomatales</taxon>
        <taxon>Ophiostomataceae</taxon>
        <taxon>Sporothrix</taxon>
    </lineage>
</organism>
<feature type="compositionally biased region" description="Polar residues" evidence="3">
    <location>
        <begin position="361"/>
        <end position="380"/>
    </location>
</feature>
<dbReference type="PROSITE" id="PS50961">
    <property type="entry name" value="HTH_LA"/>
    <property type="match status" value="1"/>
</dbReference>
<evidence type="ECO:0000256" key="1">
    <source>
        <dbReference type="ARBA" id="ARBA00022884"/>
    </source>
</evidence>
<evidence type="ECO:0000256" key="3">
    <source>
        <dbReference type="SAM" id="MobiDB-lite"/>
    </source>
</evidence>
<dbReference type="Gene3D" id="1.10.10.10">
    <property type="entry name" value="Winged helix-like DNA-binding domain superfamily/Winged helix DNA-binding domain"/>
    <property type="match status" value="1"/>
</dbReference>
<evidence type="ECO:0000259" key="4">
    <source>
        <dbReference type="PROSITE" id="PS50961"/>
    </source>
</evidence>
<reference evidence="5 6" key="1">
    <citation type="submission" date="2024-01" db="EMBL/GenBank/DDBJ databases">
        <authorList>
            <person name="Allen C."/>
            <person name="Tagirdzhanova G."/>
        </authorList>
    </citation>
    <scope>NUCLEOTIDE SEQUENCE [LARGE SCALE GENOMIC DNA]</scope>
</reference>
<dbReference type="SMART" id="SM00715">
    <property type="entry name" value="LA"/>
    <property type="match status" value="1"/>
</dbReference>
<feature type="compositionally biased region" description="Polar residues" evidence="3">
    <location>
        <begin position="95"/>
        <end position="108"/>
    </location>
</feature>
<dbReference type="CDD" id="cd07323">
    <property type="entry name" value="LAM"/>
    <property type="match status" value="1"/>
</dbReference>
<feature type="compositionally biased region" description="Low complexity" evidence="3">
    <location>
        <begin position="391"/>
        <end position="430"/>
    </location>
</feature>
<keyword evidence="1 2" id="KW-0694">RNA-binding</keyword>
<feature type="compositionally biased region" description="Basic and acidic residues" evidence="3">
    <location>
        <begin position="166"/>
        <end position="175"/>
    </location>
</feature>
<dbReference type="Proteomes" id="UP001642405">
    <property type="component" value="Unassembled WGS sequence"/>
</dbReference>
<feature type="compositionally biased region" description="Low complexity" evidence="3">
    <location>
        <begin position="42"/>
        <end position="64"/>
    </location>
</feature>
<feature type="compositionally biased region" description="Polar residues" evidence="3">
    <location>
        <begin position="656"/>
        <end position="683"/>
    </location>
</feature>
<dbReference type="Pfam" id="PF05383">
    <property type="entry name" value="La"/>
    <property type="match status" value="1"/>
</dbReference>
<evidence type="ECO:0000256" key="2">
    <source>
        <dbReference type="PROSITE-ProRule" id="PRU00332"/>
    </source>
</evidence>
<proteinExistence type="predicted"/>
<feature type="compositionally biased region" description="Polar residues" evidence="3">
    <location>
        <begin position="559"/>
        <end position="570"/>
    </location>
</feature>
<feature type="region of interest" description="Disordered" evidence="3">
    <location>
        <begin position="1094"/>
        <end position="1115"/>
    </location>
</feature>
<dbReference type="InterPro" id="IPR036390">
    <property type="entry name" value="WH_DNA-bd_sf"/>
</dbReference>
<feature type="compositionally biased region" description="Polar residues" evidence="3">
    <location>
        <begin position="985"/>
        <end position="997"/>
    </location>
</feature>
<dbReference type="InterPro" id="IPR036388">
    <property type="entry name" value="WH-like_DNA-bd_sf"/>
</dbReference>
<feature type="compositionally biased region" description="Low complexity" evidence="3">
    <location>
        <begin position="19"/>
        <end position="35"/>
    </location>
</feature>
<feature type="compositionally biased region" description="Polar residues" evidence="3">
    <location>
        <begin position="616"/>
        <end position="644"/>
    </location>
</feature>
<dbReference type="Pfam" id="PF21071">
    <property type="entry name" value="LARP1_HEAT"/>
    <property type="match status" value="1"/>
</dbReference>
<dbReference type="InterPro" id="IPR006630">
    <property type="entry name" value="La_HTH"/>
</dbReference>
<dbReference type="EMBL" id="CAWUHB010000003">
    <property type="protein sequence ID" value="CAK7210710.1"/>
    <property type="molecule type" value="Genomic_DNA"/>
</dbReference>
<sequence length="1115" mass="118786">MSGFSYAQAARGQATPPSQASGPAASNTAATAAQAIPEKDASSSAGASQNGSTTTPTHSTTDSSKPFARTLSHDAGASPVKVGSEAPSSPAASSTLAGTITESTSNFSLDDATVHVPSSDKPSRVSTPGPRSPTAEDVVRKGGRKGKAAAKAAADKDGEQTAQAEDAEKEKESVKIELVSAPLPSVNIWSQRMQEQAAKVKQSPVSTTATKAATMSSNNNNGPRNKDARKQANNSTGNDVASDAANAPSSGNTKTQARRANENARVGGGDQPRRNVPRGARGATDKDEKSAAATHDTLPLVRDAVSWPTPESAAVTDDTKAKLPLGDSKVDSTSDKDAQDDANSAKSRKKGWVPLPFVPSVNFQTPIPNARSSKPKTGNRTSRDAVSKPGSNSNGIGNTNSSASASTSAITSAITSASTSTSTATNGAEASSEKTPAEAPASSPVAKADSEVRSSAKETNGNALPARPLTHAPNTQKRFPTDASHNHPREPRKASAANLPEKPKEAFADQSSAASKAEFVPKGNYHHNTHAGTNGDAIGQYHQPTHPAHVDRRSPYSGKGNTSHFTSTGKDFNPQEHKDQHAQHTRERTEPRGERSGRGGFRGGRGGGAGSAGAAQNNQHTGHSTYQPNGQRVPPNNSYSSSATVLPPTAAPFNPHPQQFYGNAHNSVRMSSRNASRAQLSSQGGPGSYNNNNNNNNNRLQNGVGNNNTRLHGHPSHGAPSGPAEYQMQPYTFSAFNPYMDAELLHGLTLQVDYYFSLDNLVKDVFLRRKMNDQGFVPLPVIAKFKRMSELAPSVDFIRAACEQSENLDYVVDQEQNEWVRSRYLWNNFLLPRDDRDEEARTPGPDLRTVMFRSSQRPYQAYMHPMMNGAYPSMQQQVMYAQPTYPANGNEGMYQHHDNSMHADYTSPISGSSATGAEPNGRPHRGGESQLSATVPDFSPGGHGGAPTTLEDYQTCPDEQVEKLVVLVGSETDETAPDSAEHSEANGSGANGTQTIGQEPYPKLRALALEQRSKAKAGEVPAAMKHLYRFWSHCLPDKFNVRMYEDFRGFALDDARHSKPNDFGLVCLLQYYNKVLSSSANARPYPSVFLPHHTEAKQVSDSQTSKARVNGDSRA</sequence>
<evidence type="ECO:0000313" key="6">
    <source>
        <dbReference type="Proteomes" id="UP001642405"/>
    </source>
</evidence>
<feature type="region of interest" description="Disordered" evidence="3">
    <location>
        <begin position="973"/>
        <end position="998"/>
    </location>
</feature>
<keyword evidence="6" id="KW-1185">Reference proteome</keyword>
<feature type="compositionally biased region" description="Basic and acidic residues" evidence="3">
    <location>
        <begin position="484"/>
        <end position="493"/>
    </location>
</feature>
<comment type="caution">
    <text evidence="5">The sequence shown here is derived from an EMBL/GenBank/DDBJ whole genome shotgun (WGS) entry which is preliminary data.</text>
</comment>
<feature type="region of interest" description="Disordered" evidence="3">
    <location>
        <begin position="1"/>
        <end position="725"/>
    </location>
</feature>
<feature type="compositionally biased region" description="Low complexity" evidence="3">
    <location>
        <begin position="688"/>
        <end position="708"/>
    </location>
</feature>
<name>A0ABP0AU01_9PEZI</name>
<accession>A0ABP0AU01</accession>
<gene>
    <name evidence="5" type="ORF">SCUCBS95973_000880</name>
</gene>
<feature type="compositionally biased region" description="Gly residues" evidence="3">
    <location>
        <begin position="598"/>
        <end position="611"/>
    </location>
</feature>
<dbReference type="SUPFAM" id="SSF46785">
    <property type="entry name" value="Winged helix' DNA-binding domain"/>
    <property type="match status" value="1"/>
</dbReference>
<dbReference type="InterPro" id="IPR006607">
    <property type="entry name" value="DM15"/>
</dbReference>
<evidence type="ECO:0000313" key="5">
    <source>
        <dbReference type="EMBL" id="CAK7210710.1"/>
    </source>
</evidence>
<feature type="region of interest" description="Disordered" evidence="3">
    <location>
        <begin position="890"/>
        <end position="952"/>
    </location>
</feature>
<protein>
    <recommendedName>
        <fullName evidence="4">HTH La-type RNA-binding domain-containing protein</fullName>
    </recommendedName>
</protein>
<feature type="compositionally biased region" description="Low complexity" evidence="3">
    <location>
        <begin position="84"/>
        <end position="94"/>
    </location>
</feature>
<feature type="domain" description="HTH La-type RNA-binding" evidence="4">
    <location>
        <begin position="738"/>
        <end position="827"/>
    </location>
</feature>
<feature type="compositionally biased region" description="Low complexity" evidence="3">
    <location>
        <begin position="206"/>
        <end position="221"/>
    </location>
</feature>
<feature type="compositionally biased region" description="Basic and acidic residues" evidence="3">
    <location>
        <begin position="573"/>
        <end position="597"/>
    </location>
</feature>